<evidence type="ECO:0000256" key="4">
    <source>
        <dbReference type="ARBA" id="ARBA00022679"/>
    </source>
</evidence>
<accession>W4PFL4</accession>
<keyword evidence="5" id="KW-0548">Nucleotidyltransferase</keyword>
<dbReference type="GO" id="GO:0003677">
    <property type="term" value="F:DNA binding"/>
    <property type="evidence" value="ECO:0007669"/>
    <property type="project" value="UniProtKB-KW"/>
</dbReference>
<name>W4PFL4_9BACE</name>
<dbReference type="InterPro" id="IPR001098">
    <property type="entry name" value="DNA-dir_DNA_pol_A_palm_dom"/>
</dbReference>
<keyword evidence="7" id="KW-0239">DNA-directed DNA polymerase</keyword>
<evidence type="ECO:0000256" key="9">
    <source>
        <dbReference type="ARBA" id="ARBA00049244"/>
    </source>
</evidence>
<dbReference type="InterPro" id="IPR019760">
    <property type="entry name" value="DNA-dir_DNA_pol_A_CS"/>
</dbReference>
<dbReference type="AlphaFoldDB" id="W4PFL4"/>
<comment type="catalytic activity">
    <reaction evidence="9">
        <text>DNA(n) + a 2'-deoxyribonucleoside 5'-triphosphate = DNA(n+1) + diphosphate</text>
        <dbReference type="Rhea" id="RHEA:22508"/>
        <dbReference type="Rhea" id="RHEA-COMP:17339"/>
        <dbReference type="Rhea" id="RHEA-COMP:17340"/>
        <dbReference type="ChEBI" id="CHEBI:33019"/>
        <dbReference type="ChEBI" id="CHEBI:61560"/>
        <dbReference type="ChEBI" id="CHEBI:173112"/>
        <dbReference type="EC" id="2.7.7.7"/>
    </reaction>
</comment>
<organism evidence="11 12">
    <name type="scientific">Bacteroides pyogenes DSM 20611 = JCM 6294</name>
    <dbReference type="NCBI Taxonomy" id="1121100"/>
    <lineage>
        <taxon>Bacteria</taxon>
        <taxon>Pseudomonadati</taxon>
        <taxon>Bacteroidota</taxon>
        <taxon>Bacteroidia</taxon>
        <taxon>Bacteroidales</taxon>
        <taxon>Bacteroidaceae</taxon>
        <taxon>Bacteroides</taxon>
    </lineage>
</organism>
<reference evidence="12" key="1">
    <citation type="journal article" date="2014" name="Genome">
        <title>Draft Genome Sequences of Three Strains of Bacteroides pyogenes Isolated from a Cat and Swine.</title>
        <authorList>
            <person name="Sakamoto M."/>
            <person name="Oshima K."/>
            <person name="Suda W."/>
            <person name="Kitamura K."/>
            <person name="Iida T."/>
            <person name="Hattori M."/>
            <person name="Ohkuma M."/>
        </authorList>
    </citation>
    <scope>NUCLEOTIDE SEQUENCE [LARGE SCALE GENOMIC DNA]</scope>
    <source>
        <strain evidence="12">JCM 6294</strain>
    </source>
</reference>
<evidence type="ECO:0000256" key="1">
    <source>
        <dbReference type="ARBA" id="ARBA00007705"/>
    </source>
</evidence>
<dbReference type="EC" id="2.7.7.7" evidence="2"/>
<dbReference type="PANTHER" id="PTHR10133">
    <property type="entry name" value="DNA POLYMERASE I"/>
    <property type="match status" value="1"/>
</dbReference>
<dbReference type="FunFam" id="1.10.150.20:FF:000002">
    <property type="entry name" value="DNA polymerase I"/>
    <property type="match status" value="1"/>
</dbReference>
<keyword evidence="4" id="KW-0808">Transferase</keyword>
<protein>
    <recommendedName>
        <fullName evidence="3">DNA polymerase I</fullName>
        <ecNumber evidence="2">2.7.7.7</ecNumber>
    </recommendedName>
</protein>
<evidence type="ECO:0000256" key="3">
    <source>
        <dbReference type="ARBA" id="ARBA00020311"/>
    </source>
</evidence>
<keyword evidence="8" id="KW-0238">DNA-binding</keyword>
<dbReference type="PANTHER" id="PTHR10133:SF27">
    <property type="entry name" value="DNA POLYMERASE NU"/>
    <property type="match status" value="1"/>
</dbReference>
<feature type="domain" description="DNA-directed DNA polymerase family A palm" evidence="10">
    <location>
        <begin position="2"/>
        <end position="147"/>
    </location>
</feature>
<keyword evidence="6" id="KW-0235">DNA replication</keyword>
<proteinExistence type="inferred from homology"/>
<comment type="caution">
    <text evidence="11">The sequence shown here is derived from an EMBL/GenBank/DDBJ whole genome shotgun (WGS) entry which is preliminary data.</text>
</comment>
<dbReference type="GO" id="GO:0003887">
    <property type="term" value="F:DNA-directed DNA polymerase activity"/>
    <property type="evidence" value="ECO:0007669"/>
    <property type="project" value="UniProtKB-KW"/>
</dbReference>
<dbReference type="SUPFAM" id="SSF56672">
    <property type="entry name" value="DNA/RNA polymerases"/>
    <property type="match status" value="1"/>
</dbReference>
<dbReference type="Gene3D" id="1.10.150.20">
    <property type="entry name" value="5' to 3' exonuclease, C-terminal subdomain"/>
    <property type="match status" value="1"/>
</dbReference>
<dbReference type="InterPro" id="IPR043502">
    <property type="entry name" value="DNA/RNA_pol_sf"/>
</dbReference>
<dbReference type="GO" id="GO:0006302">
    <property type="term" value="P:double-strand break repair"/>
    <property type="evidence" value="ECO:0007669"/>
    <property type="project" value="TreeGrafter"/>
</dbReference>
<evidence type="ECO:0000313" key="12">
    <source>
        <dbReference type="Proteomes" id="UP000018842"/>
    </source>
</evidence>
<dbReference type="InterPro" id="IPR002298">
    <property type="entry name" value="DNA_polymerase_A"/>
</dbReference>
<sequence>MKEVDADMRRKAKTANFGIIYGISVFGLADRLGIERKEAKTLIDGYFETYPEVKAYMDESIQVAREQGYVETIFHRKRFLPDINSRNAIVRGYAERNAINAPIQGSAADIIKVAMTRIYNRFLAEGLQAKMILQVHDELNFSVPVSEKERVEEIVIEEMERACRMHVPLKADCGWGKNWLEAH</sequence>
<comment type="similarity">
    <text evidence="1">Belongs to the DNA polymerase type-A family.</text>
</comment>
<dbReference type="PROSITE" id="PS00447">
    <property type="entry name" value="DNA_POLYMERASE_A"/>
    <property type="match status" value="1"/>
</dbReference>
<gene>
    <name evidence="11" type="ORF">JCM6294_754</name>
</gene>
<dbReference type="Proteomes" id="UP000018842">
    <property type="component" value="Unassembled WGS sequence"/>
</dbReference>
<evidence type="ECO:0000256" key="7">
    <source>
        <dbReference type="ARBA" id="ARBA00022932"/>
    </source>
</evidence>
<dbReference type="SMART" id="SM00482">
    <property type="entry name" value="POLAc"/>
    <property type="match status" value="1"/>
</dbReference>
<evidence type="ECO:0000256" key="2">
    <source>
        <dbReference type="ARBA" id="ARBA00012417"/>
    </source>
</evidence>
<dbReference type="PRINTS" id="PR00868">
    <property type="entry name" value="DNAPOLI"/>
</dbReference>
<evidence type="ECO:0000313" key="11">
    <source>
        <dbReference type="EMBL" id="GAE17934.1"/>
    </source>
</evidence>
<evidence type="ECO:0000256" key="5">
    <source>
        <dbReference type="ARBA" id="ARBA00022695"/>
    </source>
</evidence>
<dbReference type="EMBL" id="BAIR01000004">
    <property type="protein sequence ID" value="GAE17934.1"/>
    <property type="molecule type" value="Genomic_DNA"/>
</dbReference>
<evidence type="ECO:0000259" key="10">
    <source>
        <dbReference type="SMART" id="SM00482"/>
    </source>
</evidence>
<dbReference type="Pfam" id="PF00476">
    <property type="entry name" value="DNA_pol_A"/>
    <property type="match status" value="1"/>
</dbReference>
<dbReference type="Gene3D" id="3.30.70.370">
    <property type="match status" value="1"/>
</dbReference>
<evidence type="ECO:0000256" key="8">
    <source>
        <dbReference type="ARBA" id="ARBA00023125"/>
    </source>
</evidence>
<dbReference type="GO" id="GO:0006261">
    <property type="term" value="P:DNA-templated DNA replication"/>
    <property type="evidence" value="ECO:0007669"/>
    <property type="project" value="InterPro"/>
</dbReference>
<dbReference type="eggNOG" id="COG0749">
    <property type="taxonomic scope" value="Bacteria"/>
</dbReference>
<evidence type="ECO:0000256" key="6">
    <source>
        <dbReference type="ARBA" id="ARBA00022705"/>
    </source>
</evidence>